<protein>
    <submittedName>
        <fullName evidence="1">HS12A-like protein</fullName>
    </submittedName>
</protein>
<evidence type="ECO:0000313" key="1">
    <source>
        <dbReference type="EMBL" id="WAR26445.1"/>
    </source>
</evidence>
<dbReference type="EMBL" id="CP111025">
    <property type="protein sequence ID" value="WAR26445.1"/>
    <property type="molecule type" value="Genomic_DNA"/>
</dbReference>
<reference evidence="1" key="1">
    <citation type="submission" date="2022-11" db="EMBL/GenBank/DDBJ databases">
        <title>Centuries of genome instability and evolution in soft-shell clam transmissible cancer (bioRxiv).</title>
        <authorList>
            <person name="Hart S.F.M."/>
            <person name="Yonemitsu M.A."/>
            <person name="Giersch R.M."/>
            <person name="Beal B.F."/>
            <person name="Arriagada G."/>
            <person name="Davis B.W."/>
            <person name="Ostrander E.A."/>
            <person name="Goff S.P."/>
            <person name="Metzger M.J."/>
        </authorList>
    </citation>
    <scope>NUCLEOTIDE SEQUENCE</scope>
    <source>
        <strain evidence="1">MELC-2E11</strain>
        <tissue evidence="1">Siphon/mantle</tissue>
    </source>
</reference>
<dbReference type="PANTHER" id="PTHR14187">
    <property type="entry name" value="ALPHA KINASE/ELONGATION FACTOR 2 KINASE"/>
    <property type="match status" value="1"/>
</dbReference>
<dbReference type="Proteomes" id="UP001164746">
    <property type="component" value="Chromosome 14"/>
</dbReference>
<sequence>MVAVPMHFTKRVKAGLDGTRVKLALESEAASIWCETLDVDTKAALAGTGTQFMVIDLGGGTADISIQEKKHDENPPCKRWAMGWHLCDANYLKFLEQVFGEKAITAFKTKEISDFFDVIRDFETKKRSYNAKSKEKITFKVIESMRKLSKKFTGQKLKQRVDTLEFGDSVTLQGGDKLRVEPDIVRAWFDNPINKLVEHVNDLLKDPKIIKHKKYLNKDGKWCAKDCFDVFVRVKEEIPVDRQITKGYSPTGYRTITPIYRTTAANPIYTTDPACELGVLITDLPKYIPLSELSNDTTFMFGGTELVVKNRVRKTGKEENLKLHCLK</sequence>
<gene>
    <name evidence="1" type="ORF">MAR_012149</name>
</gene>
<dbReference type="PANTHER" id="PTHR14187:SF5">
    <property type="entry name" value="HEAT SHOCK 70 KDA PROTEIN 12A"/>
    <property type="match status" value="1"/>
</dbReference>
<keyword evidence="2" id="KW-1185">Reference proteome</keyword>
<name>A0ABY7FWS4_MYAAR</name>
<proteinExistence type="predicted"/>
<evidence type="ECO:0000313" key="2">
    <source>
        <dbReference type="Proteomes" id="UP001164746"/>
    </source>
</evidence>
<accession>A0ABY7FWS4</accession>
<organism evidence="1 2">
    <name type="scientific">Mya arenaria</name>
    <name type="common">Soft-shell clam</name>
    <dbReference type="NCBI Taxonomy" id="6604"/>
    <lineage>
        <taxon>Eukaryota</taxon>
        <taxon>Metazoa</taxon>
        <taxon>Spiralia</taxon>
        <taxon>Lophotrochozoa</taxon>
        <taxon>Mollusca</taxon>
        <taxon>Bivalvia</taxon>
        <taxon>Autobranchia</taxon>
        <taxon>Heteroconchia</taxon>
        <taxon>Euheterodonta</taxon>
        <taxon>Imparidentia</taxon>
        <taxon>Neoheterodontei</taxon>
        <taxon>Myida</taxon>
        <taxon>Myoidea</taxon>
        <taxon>Myidae</taxon>
        <taxon>Mya</taxon>
    </lineage>
</organism>